<organism evidence="3 4">
    <name type="scientific">Tegillarca granosa</name>
    <name type="common">Malaysian cockle</name>
    <name type="synonym">Anadara granosa</name>
    <dbReference type="NCBI Taxonomy" id="220873"/>
    <lineage>
        <taxon>Eukaryota</taxon>
        <taxon>Metazoa</taxon>
        <taxon>Spiralia</taxon>
        <taxon>Lophotrochozoa</taxon>
        <taxon>Mollusca</taxon>
        <taxon>Bivalvia</taxon>
        <taxon>Autobranchia</taxon>
        <taxon>Pteriomorphia</taxon>
        <taxon>Arcoida</taxon>
        <taxon>Arcoidea</taxon>
        <taxon>Arcidae</taxon>
        <taxon>Tegillarca</taxon>
    </lineage>
</organism>
<sequence length="276" mass="31112">MYVEVSDGLSSSLSMRFSFTWHNPKPVKGGGIMADVDSTCMWKYLMNAHLTLRSASTLTRRLLPVSTQQLRAIPLRLQLVKTVTTQQKKPPGSGGPITWKFVAVLAVLGGIYVVVFRYKKKSIEKERKIESTKSYGMASLGGDWTLTDHTGKTVTNKDFSGKWTMLYFGFTHCPDICPDELEKLAEVVDLIDFSPKLIGLTGTKAQVEEICRVYRVYFHEGPRDEDNDYIVDHTIVMYLINPDGEFVTFFGKTPTPMEICNKTIVEMAKYNAKKKG</sequence>
<dbReference type="PANTHER" id="PTHR12151:SF5">
    <property type="entry name" value="AT19154P"/>
    <property type="match status" value="1"/>
</dbReference>
<dbReference type="InterPro" id="IPR003782">
    <property type="entry name" value="SCO1/SenC"/>
</dbReference>
<evidence type="ECO:0008006" key="5">
    <source>
        <dbReference type="Google" id="ProtNLM"/>
    </source>
</evidence>
<dbReference type="Proteomes" id="UP001217089">
    <property type="component" value="Unassembled WGS sequence"/>
</dbReference>
<keyword evidence="2" id="KW-1133">Transmembrane helix</keyword>
<gene>
    <name evidence="3" type="ORF">KUTeg_001513</name>
</gene>
<dbReference type="Gene3D" id="3.40.30.10">
    <property type="entry name" value="Glutaredoxin"/>
    <property type="match status" value="2"/>
</dbReference>
<dbReference type="EMBL" id="JARBDR010000141">
    <property type="protein sequence ID" value="KAJ8319926.1"/>
    <property type="molecule type" value="Genomic_DNA"/>
</dbReference>
<dbReference type="PANTHER" id="PTHR12151">
    <property type="entry name" value="ELECTRON TRANSPORT PROTIN SCO1/SENC FAMILY MEMBER"/>
    <property type="match status" value="1"/>
</dbReference>
<comment type="similarity">
    <text evidence="1">Belongs to the SCO1/2 family.</text>
</comment>
<comment type="caution">
    <text evidence="3">The sequence shown here is derived from an EMBL/GenBank/DDBJ whole genome shotgun (WGS) entry which is preliminary data.</text>
</comment>
<protein>
    <recommendedName>
        <fullName evidence="5">Thioredoxin domain-containing protein</fullName>
    </recommendedName>
</protein>
<dbReference type="InterPro" id="IPR036249">
    <property type="entry name" value="Thioredoxin-like_sf"/>
</dbReference>
<dbReference type="CDD" id="cd02968">
    <property type="entry name" value="SCO"/>
    <property type="match status" value="1"/>
</dbReference>
<keyword evidence="4" id="KW-1185">Reference proteome</keyword>
<evidence type="ECO:0000256" key="1">
    <source>
        <dbReference type="ARBA" id="ARBA00010996"/>
    </source>
</evidence>
<feature type="transmembrane region" description="Helical" evidence="2">
    <location>
        <begin position="97"/>
        <end position="118"/>
    </location>
</feature>
<dbReference type="Pfam" id="PF02630">
    <property type="entry name" value="SCO1-SenC"/>
    <property type="match status" value="2"/>
</dbReference>
<name>A0ABQ9FRN4_TEGGR</name>
<keyword evidence="2" id="KW-0472">Membrane</keyword>
<proteinExistence type="inferred from homology"/>
<dbReference type="SUPFAM" id="SSF52833">
    <property type="entry name" value="Thioredoxin-like"/>
    <property type="match status" value="1"/>
</dbReference>
<keyword evidence="2" id="KW-0812">Transmembrane</keyword>
<evidence type="ECO:0000256" key="2">
    <source>
        <dbReference type="SAM" id="Phobius"/>
    </source>
</evidence>
<reference evidence="3 4" key="1">
    <citation type="submission" date="2022-12" db="EMBL/GenBank/DDBJ databases">
        <title>Chromosome-level genome of Tegillarca granosa.</title>
        <authorList>
            <person name="Kim J."/>
        </authorList>
    </citation>
    <scope>NUCLEOTIDE SEQUENCE [LARGE SCALE GENOMIC DNA]</scope>
    <source>
        <strain evidence="3">Teg-2019</strain>
        <tissue evidence="3">Adductor muscle</tissue>
    </source>
</reference>
<evidence type="ECO:0000313" key="4">
    <source>
        <dbReference type="Proteomes" id="UP001217089"/>
    </source>
</evidence>
<evidence type="ECO:0000313" key="3">
    <source>
        <dbReference type="EMBL" id="KAJ8319926.1"/>
    </source>
</evidence>
<accession>A0ABQ9FRN4</accession>